<reference evidence="3 4" key="1">
    <citation type="submission" date="2019-03" db="EMBL/GenBank/DDBJ databases">
        <title>Genomic Encyclopedia of Type Strains, Phase IV (KMG-IV): sequencing the most valuable type-strain genomes for metagenomic binning, comparative biology and taxonomic classification.</title>
        <authorList>
            <person name="Goeker M."/>
        </authorList>
    </citation>
    <scope>NUCLEOTIDE SEQUENCE [LARGE SCALE GENOMIC DNA]</scope>
    <source>
        <strain evidence="3 4">DSM 15969</strain>
    </source>
</reference>
<dbReference type="SUPFAM" id="SSF109604">
    <property type="entry name" value="HD-domain/PDEase-like"/>
    <property type="match status" value="1"/>
</dbReference>
<proteinExistence type="predicted"/>
<dbReference type="CDD" id="cd00077">
    <property type="entry name" value="HDc"/>
    <property type="match status" value="1"/>
</dbReference>
<dbReference type="Proteomes" id="UP000295063">
    <property type="component" value="Unassembled WGS sequence"/>
</dbReference>
<protein>
    <submittedName>
        <fullName evidence="3">Putative nucleotidyltransferase with HDIG domain</fullName>
    </submittedName>
</protein>
<dbReference type="PANTHER" id="PTHR43155">
    <property type="entry name" value="CYCLIC DI-GMP PHOSPHODIESTERASE PA4108-RELATED"/>
    <property type="match status" value="1"/>
</dbReference>
<dbReference type="GO" id="GO:0016740">
    <property type="term" value="F:transferase activity"/>
    <property type="evidence" value="ECO:0007669"/>
    <property type="project" value="UniProtKB-KW"/>
</dbReference>
<dbReference type="InterPro" id="IPR006674">
    <property type="entry name" value="HD_domain"/>
</dbReference>
<dbReference type="InterPro" id="IPR003607">
    <property type="entry name" value="HD/PDEase_dom"/>
</dbReference>
<dbReference type="Pfam" id="PF13487">
    <property type="entry name" value="HD_5"/>
    <property type="match status" value="1"/>
</dbReference>
<evidence type="ECO:0000313" key="3">
    <source>
        <dbReference type="EMBL" id="TCL37706.1"/>
    </source>
</evidence>
<dbReference type="RefSeq" id="WP_132078673.1">
    <property type="nucleotide sequence ID" value="NZ_SLUI01000005.1"/>
</dbReference>
<dbReference type="EMBL" id="SLUI01000005">
    <property type="protein sequence ID" value="TCL37706.1"/>
    <property type="molecule type" value="Genomic_DNA"/>
</dbReference>
<dbReference type="NCBIfam" id="TIGR00277">
    <property type="entry name" value="HDIG"/>
    <property type="match status" value="1"/>
</dbReference>
<feature type="domain" description="HD-GYP" evidence="2">
    <location>
        <begin position="96"/>
        <end position="282"/>
    </location>
</feature>
<accession>A0A4R1Q0P3</accession>
<dbReference type="InterPro" id="IPR037522">
    <property type="entry name" value="HD_GYP_dom"/>
</dbReference>
<evidence type="ECO:0000259" key="1">
    <source>
        <dbReference type="PROSITE" id="PS51831"/>
    </source>
</evidence>
<name>A0A4R1Q0P3_9FIRM</name>
<dbReference type="SMART" id="SM00471">
    <property type="entry name" value="HDc"/>
    <property type="match status" value="1"/>
</dbReference>
<dbReference type="OrthoDB" id="9804747at2"/>
<comment type="caution">
    <text evidence="3">The sequence shown here is derived from an EMBL/GenBank/DDBJ whole genome shotgun (WGS) entry which is preliminary data.</text>
</comment>
<organism evidence="3 4">
    <name type="scientific">Anaerospora hongkongensis</name>
    <dbReference type="NCBI Taxonomy" id="244830"/>
    <lineage>
        <taxon>Bacteria</taxon>
        <taxon>Bacillati</taxon>
        <taxon>Bacillota</taxon>
        <taxon>Negativicutes</taxon>
        <taxon>Selenomonadales</taxon>
        <taxon>Sporomusaceae</taxon>
        <taxon>Anaerospora</taxon>
    </lineage>
</organism>
<dbReference type="Gene3D" id="1.10.3210.10">
    <property type="entry name" value="Hypothetical protein af1432"/>
    <property type="match status" value="1"/>
</dbReference>
<dbReference type="PANTHER" id="PTHR43155:SF2">
    <property type="entry name" value="CYCLIC DI-GMP PHOSPHODIESTERASE PA4108"/>
    <property type="match status" value="1"/>
</dbReference>
<dbReference type="InterPro" id="IPR006675">
    <property type="entry name" value="HDIG_dom"/>
</dbReference>
<keyword evidence="3" id="KW-0808">Transferase</keyword>
<gene>
    <name evidence="3" type="ORF">EV210_105140</name>
</gene>
<sequence length="282" mass="31200">MLNTLSNTSPEIQTMQTDLYDENGILLIAKGMPVTKDLYEKLLARKIARPAKLPVMDKPAVPVENEAAPSDHQIHHYLINTDLFAAAARITQQAIDTVKTNFYLQTHVKDVFLNQPWVYDHSVNVAQLATQIALTLTMPEDDVLLVSQGALLHDIGRSVTENATTSFVLTNDDLIGSSVKHHPTIGSSLLKKAGLPESVSLVALQHHERYSGRGYPRGLTHDATHLHAQIVMLADVFEALTTRRLKNKTFEIAEGLAVMKRGRGTDYNPVVFDALLKMLQGH</sequence>
<evidence type="ECO:0000313" key="4">
    <source>
        <dbReference type="Proteomes" id="UP000295063"/>
    </source>
</evidence>
<keyword evidence="4" id="KW-1185">Reference proteome</keyword>
<feature type="domain" description="HD" evidence="1">
    <location>
        <begin position="118"/>
        <end position="240"/>
    </location>
</feature>
<dbReference type="AlphaFoldDB" id="A0A4R1Q0P3"/>
<dbReference type="PROSITE" id="PS51831">
    <property type="entry name" value="HD"/>
    <property type="match status" value="1"/>
</dbReference>
<evidence type="ECO:0000259" key="2">
    <source>
        <dbReference type="PROSITE" id="PS51832"/>
    </source>
</evidence>
<dbReference type="PROSITE" id="PS51832">
    <property type="entry name" value="HD_GYP"/>
    <property type="match status" value="1"/>
</dbReference>